<evidence type="ECO:0000313" key="1">
    <source>
        <dbReference type="EMBL" id="CAF4217516.1"/>
    </source>
</evidence>
<proteinExistence type="predicted"/>
<dbReference type="AlphaFoldDB" id="A0A820CMI8"/>
<gene>
    <name evidence="1" type="ORF">UXM345_LOCUS28910</name>
</gene>
<evidence type="ECO:0000313" key="2">
    <source>
        <dbReference type="Proteomes" id="UP000663842"/>
    </source>
</evidence>
<protein>
    <submittedName>
        <fullName evidence="1">Uncharacterized protein</fullName>
    </submittedName>
</protein>
<organism evidence="1 2">
    <name type="scientific">Rotaria magnacalcarata</name>
    <dbReference type="NCBI Taxonomy" id="392030"/>
    <lineage>
        <taxon>Eukaryota</taxon>
        <taxon>Metazoa</taxon>
        <taxon>Spiralia</taxon>
        <taxon>Gnathifera</taxon>
        <taxon>Rotifera</taxon>
        <taxon>Eurotatoria</taxon>
        <taxon>Bdelloidea</taxon>
        <taxon>Philodinida</taxon>
        <taxon>Philodinidae</taxon>
        <taxon>Rotaria</taxon>
    </lineage>
</organism>
<name>A0A820CMI8_9BILA</name>
<sequence length="120" mass="13710">MKTIRIYDDKRGKLVRLEIESNNILRKEYFNGIFPYATGIILDDNALNEIVGIARDENGNFICDWNTDVVYKLVLYDVPSNRSSPSNQNSSRTSKIWNWLTLGGSLLRSTSSTSPYKKTI</sequence>
<comment type="caution">
    <text evidence="1">The sequence shown here is derived from an EMBL/GenBank/DDBJ whole genome shotgun (WGS) entry which is preliminary data.</text>
</comment>
<dbReference type="EMBL" id="CAJOBF010006860">
    <property type="protein sequence ID" value="CAF4217516.1"/>
    <property type="molecule type" value="Genomic_DNA"/>
</dbReference>
<dbReference type="Proteomes" id="UP000663842">
    <property type="component" value="Unassembled WGS sequence"/>
</dbReference>
<accession>A0A820CMI8</accession>
<reference evidence="1" key="1">
    <citation type="submission" date="2021-02" db="EMBL/GenBank/DDBJ databases">
        <authorList>
            <person name="Nowell W R."/>
        </authorList>
    </citation>
    <scope>NUCLEOTIDE SEQUENCE</scope>
</reference>